<evidence type="ECO:0000256" key="6">
    <source>
        <dbReference type="ARBA" id="ARBA00023054"/>
    </source>
</evidence>
<accession>A0A433CNU6</accession>
<dbReference type="GO" id="GO:0002188">
    <property type="term" value="P:translation reinitiation"/>
    <property type="evidence" value="ECO:0007669"/>
    <property type="project" value="TreeGrafter"/>
</dbReference>
<dbReference type="GO" id="GO:0071541">
    <property type="term" value="C:eukaryotic translation initiation factor 3 complex, eIF3m"/>
    <property type="evidence" value="ECO:0007669"/>
    <property type="project" value="TreeGrafter"/>
</dbReference>
<name>A0A433CNU6_9FUNG</name>
<evidence type="ECO:0000256" key="7">
    <source>
        <dbReference type="SAM" id="Coils"/>
    </source>
</evidence>
<keyword evidence="3" id="KW-0396">Initiation factor</keyword>
<dbReference type="HAMAP" id="MF_03000">
    <property type="entry name" value="eIF3a"/>
    <property type="match status" value="1"/>
</dbReference>
<dbReference type="Pfam" id="PF01399">
    <property type="entry name" value="PCI"/>
    <property type="match status" value="1"/>
</dbReference>
<dbReference type="FunFam" id="4.10.860.10:FF:000001">
    <property type="entry name" value="Eukaryotic translation initiation factor 3 subunit A"/>
    <property type="match status" value="1"/>
</dbReference>
<evidence type="ECO:0000256" key="5">
    <source>
        <dbReference type="ARBA" id="ARBA00022917"/>
    </source>
</evidence>
<feature type="compositionally biased region" description="Basic and acidic residues" evidence="8">
    <location>
        <begin position="968"/>
        <end position="1034"/>
    </location>
</feature>
<feature type="compositionally biased region" description="Basic and acidic residues" evidence="8">
    <location>
        <begin position="937"/>
        <end position="946"/>
    </location>
</feature>
<dbReference type="PANTHER" id="PTHR14005">
    <property type="entry name" value="EUKARYOTIC TRANSLATION INITIATION FACTOR 3, THETA SUBUNIT"/>
    <property type="match status" value="1"/>
</dbReference>
<evidence type="ECO:0000256" key="3">
    <source>
        <dbReference type="ARBA" id="ARBA00022540"/>
    </source>
</evidence>
<gene>
    <name evidence="10" type="ORF">BC936DRAFT_138328</name>
</gene>
<reference evidence="10 11" key="1">
    <citation type="journal article" date="2018" name="New Phytol.">
        <title>Phylogenomics of Endogonaceae and evolution of mycorrhizas within Mucoromycota.</title>
        <authorList>
            <person name="Chang Y."/>
            <person name="Desiro A."/>
            <person name="Na H."/>
            <person name="Sandor L."/>
            <person name="Lipzen A."/>
            <person name="Clum A."/>
            <person name="Barry K."/>
            <person name="Grigoriev I.V."/>
            <person name="Martin F.M."/>
            <person name="Stajich J.E."/>
            <person name="Smith M.E."/>
            <person name="Bonito G."/>
            <person name="Spatafora J.W."/>
        </authorList>
    </citation>
    <scope>NUCLEOTIDE SEQUENCE [LARGE SCALE GENOMIC DNA]</scope>
    <source>
        <strain evidence="10 11">GMNB39</strain>
    </source>
</reference>
<feature type="coiled-coil region" evidence="7">
    <location>
        <begin position="612"/>
        <end position="734"/>
    </location>
</feature>
<dbReference type="AlphaFoldDB" id="A0A433CNU6"/>
<dbReference type="SMART" id="SM00088">
    <property type="entry name" value="PINT"/>
    <property type="match status" value="1"/>
</dbReference>
<dbReference type="PANTHER" id="PTHR14005:SF0">
    <property type="entry name" value="EUKARYOTIC TRANSLATION INITIATION FACTOR 3 SUBUNIT A"/>
    <property type="match status" value="1"/>
</dbReference>
<dbReference type="GO" id="GO:0003743">
    <property type="term" value="F:translation initiation factor activity"/>
    <property type="evidence" value="ECO:0007669"/>
    <property type="project" value="UniProtKB-KW"/>
</dbReference>
<dbReference type="GO" id="GO:0003729">
    <property type="term" value="F:mRNA binding"/>
    <property type="evidence" value="ECO:0007669"/>
    <property type="project" value="TreeGrafter"/>
</dbReference>
<feature type="non-terminal residue" evidence="10">
    <location>
        <position position="1"/>
    </location>
</feature>
<evidence type="ECO:0000256" key="8">
    <source>
        <dbReference type="SAM" id="MobiDB-lite"/>
    </source>
</evidence>
<keyword evidence="5" id="KW-0648">Protein biosynthesis</keyword>
<evidence type="ECO:0000256" key="1">
    <source>
        <dbReference type="ARBA" id="ARBA00004496"/>
    </source>
</evidence>
<keyword evidence="11" id="KW-1185">Reference proteome</keyword>
<dbReference type="OrthoDB" id="18884at2759"/>
<feature type="region of interest" description="Disordered" evidence="8">
    <location>
        <begin position="812"/>
        <end position="1089"/>
    </location>
</feature>
<dbReference type="PROSITE" id="PS50250">
    <property type="entry name" value="PCI"/>
    <property type="match status" value="1"/>
</dbReference>
<protein>
    <recommendedName>
        <fullName evidence="9">PCI domain-containing protein</fullName>
    </recommendedName>
</protein>
<dbReference type="Proteomes" id="UP000268093">
    <property type="component" value="Unassembled WGS sequence"/>
</dbReference>
<dbReference type="InterPro" id="IPR054711">
    <property type="entry name" value="eIF3a_PCI_TPR-like"/>
</dbReference>
<feature type="domain" description="PCI" evidence="9">
    <location>
        <begin position="352"/>
        <end position="536"/>
    </location>
</feature>
<dbReference type="EMBL" id="RBNI01012957">
    <property type="protein sequence ID" value="RUP40233.1"/>
    <property type="molecule type" value="Genomic_DNA"/>
</dbReference>
<keyword evidence="2" id="KW-0963">Cytoplasm</keyword>
<dbReference type="GO" id="GO:0071540">
    <property type="term" value="C:eukaryotic translation initiation factor 3 complex, eIF3e"/>
    <property type="evidence" value="ECO:0007669"/>
    <property type="project" value="TreeGrafter"/>
</dbReference>
<evidence type="ECO:0000256" key="4">
    <source>
        <dbReference type="ARBA" id="ARBA00022884"/>
    </source>
</evidence>
<comment type="subcellular location">
    <subcellularLocation>
        <location evidence="1">Cytoplasm</location>
    </subcellularLocation>
</comment>
<evidence type="ECO:0000313" key="11">
    <source>
        <dbReference type="Proteomes" id="UP000268093"/>
    </source>
</evidence>
<dbReference type="InterPro" id="IPR027512">
    <property type="entry name" value="EIF3A"/>
</dbReference>
<feature type="compositionally biased region" description="Basic and acidic residues" evidence="8">
    <location>
        <begin position="812"/>
        <end position="913"/>
    </location>
</feature>
<keyword evidence="4" id="KW-0694">RNA-binding</keyword>
<dbReference type="Pfam" id="PF22591">
    <property type="entry name" value="eIF3a_PCI_TPR-like"/>
    <property type="match status" value="1"/>
</dbReference>
<dbReference type="Gene3D" id="1.25.40.860">
    <property type="match status" value="2"/>
</dbReference>
<dbReference type="InterPro" id="IPR000717">
    <property type="entry name" value="PCI_dom"/>
</dbReference>
<evidence type="ECO:0000259" key="9">
    <source>
        <dbReference type="PROSITE" id="PS50250"/>
    </source>
</evidence>
<sequence>PRHITRRPSVERSLSHLLSIVHGPTHLSRTSTLFVMAPFYARPENALKRSEELIAVGQNVAALQTLHDVVISKRSRSVPLSNMEPIMLKFVELCVNLRKGKTAKEGLHQYKNIAQNTSVGTIELVIRKFIELAEEKVTEAQAKADKITLDAIDDLEASETPESIMLSTVSGEQSKDRTDRAVVTPWLKFLWESYRTVLDILRNNARLEILYQAIANQAFHFCFQYARKTEFRRLCDLLRNHLQNIAKYAHQPHSINLNEPESLQRHLDTRFNQLSAAVDLELWQEAFRSVEDVHNLLSMSKRPPKPSMMANYYEKLTKIFMVSENYLFHAASWNRYFTLVRAQGKPLTEDEQTRMTSLVLLSALSIPVIASTKGRPGYVEADEQKNNKAARLSSLLGMGAAPSRSGLLKEALSKNILRRVRPELRELYNILEVQFHPLSICKKINPIMTQLAQDTEFAKYVKPLHQVILTRLLQQLSQVYTTIKLEFVINLASFPEPYNYDAATIEKFIMNGCKRGELSIRIDHATRSLTFETDLFAAPKRTVAEGPKLQSSPSDLMRTQLSRLAKCLHTTVHMIYPSELKVKETAKKEAFGRALAGAEEEHQGALARKVIIERKKELIETLIMRKEKIEAAEKARRAQQEAETERLRLAEEAKKREIDRIRKANEDIQRQEAEKLVEHLKKNKIALQMNPAELANADTQTLVKLQVEQIEKEKKELNDRLKAIAKRMDHIERAFRKEEIPLLEKDYERQRKADRAYHEAARKAQLEAAVVKHAEDLKIKSRMVRIMPDYLQYRKEIEAKRHEEFEARRKAAQAKIDEEKQRRLDAYRSKKERERQEREAAETASRQREEDERRIQEEQELRATEQRAKIEKEKSEYEEKKRHLDELAARQREKERLVEEKLAARQREKEQETSRAPTVTTGKYVPPALASGGWRSRRTDERRSEDQTTPVASTSASASATGTWRRAATREPEREPLRQSESEKWRPREDRRDTGDSAWRRKEDGEDRPAWRSSREEQPKEDRTSPIAQEDRRIPAKIGGTEGGWRARAAAKEQAERGTGNAGESGTANVQADADDEGFETVKRPIKRK</sequence>
<dbReference type="GO" id="GO:0001732">
    <property type="term" value="P:formation of cytoplasmic translation initiation complex"/>
    <property type="evidence" value="ECO:0007669"/>
    <property type="project" value="TreeGrafter"/>
</dbReference>
<feature type="compositionally biased region" description="Low complexity" evidence="8">
    <location>
        <begin position="947"/>
        <end position="966"/>
    </location>
</feature>
<proteinExistence type="inferred from homology"/>
<evidence type="ECO:0000256" key="2">
    <source>
        <dbReference type="ARBA" id="ARBA00022490"/>
    </source>
</evidence>
<keyword evidence="6 7" id="KW-0175">Coiled coil</keyword>
<organism evidence="10 11">
    <name type="scientific">Jimgerdemannia flammicorona</name>
    <dbReference type="NCBI Taxonomy" id="994334"/>
    <lineage>
        <taxon>Eukaryota</taxon>
        <taxon>Fungi</taxon>
        <taxon>Fungi incertae sedis</taxon>
        <taxon>Mucoromycota</taxon>
        <taxon>Mucoromycotina</taxon>
        <taxon>Endogonomycetes</taxon>
        <taxon>Endogonales</taxon>
        <taxon>Endogonaceae</taxon>
        <taxon>Jimgerdemannia</taxon>
    </lineage>
</organism>
<dbReference type="FunFam" id="1.25.40.860:FF:000003">
    <property type="entry name" value="Eukaryotic translation initiation factor 3 subunit A"/>
    <property type="match status" value="1"/>
</dbReference>
<evidence type="ECO:0000313" key="10">
    <source>
        <dbReference type="EMBL" id="RUP40233.1"/>
    </source>
</evidence>
<dbReference type="GO" id="GO:0043614">
    <property type="term" value="C:multi-eIF complex"/>
    <property type="evidence" value="ECO:0007669"/>
    <property type="project" value="TreeGrafter"/>
</dbReference>
<comment type="caution">
    <text evidence="10">The sequence shown here is derived from an EMBL/GenBank/DDBJ whole genome shotgun (WGS) entry which is preliminary data.</text>
</comment>
<dbReference type="Gene3D" id="4.10.860.10">
    <property type="entry name" value="UVR domain"/>
    <property type="match status" value="1"/>
</dbReference>